<name>A0ABT7VVQ1_9GAMM</name>
<organism evidence="1 2">
    <name type="scientific">Candidatus Marithioploca araucensis</name>
    <dbReference type="NCBI Taxonomy" id="70273"/>
    <lineage>
        <taxon>Bacteria</taxon>
        <taxon>Pseudomonadati</taxon>
        <taxon>Pseudomonadota</taxon>
        <taxon>Gammaproteobacteria</taxon>
        <taxon>Thiotrichales</taxon>
        <taxon>Thiotrichaceae</taxon>
        <taxon>Candidatus Marithioploca</taxon>
    </lineage>
</organism>
<feature type="non-terminal residue" evidence="1">
    <location>
        <position position="1"/>
    </location>
</feature>
<keyword evidence="1" id="KW-0067">ATP-binding</keyword>
<dbReference type="GO" id="GO:0005524">
    <property type="term" value="F:ATP binding"/>
    <property type="evidence" value="ECO:0007669"/>
    <property type="project" value="UniProtKB-KW"/>
</dbReference>
<evidence type="ECO:0000313" key="2">
    <source>
        <dbReference type="Proteomes" id="UP001171945"/>
    </source>
</evidence>
<dbReference type="Gene3D" id="3.40.50.300">
    <property type="entry name" value="P-loop containing nucleotide triphosphate hydrolases"/>
    <property type="match status" value="1"/>
</dbReference>
<dbReference type="PANTHER" id="PTHR34301">
    <property type="entry name" value="DNA-BINDING PROTEIN-RELATED"/>
    <property type="match status" value="1"/>
</dbReference>
<dbReference type="SUPFAM" id="SSF52540">
    <property type="entry name" value="P-loop containing nucleoside triphosphate hydrolases"/>
    <property type="match status" value="1"/>
</dbReference>
<keyword evidence="1" id="KW-0547">Nucleotide-binding</keyword>
<dbReference type="InterPro" id="IPR027417">
    <property type="entry name" value="P-loop_NTPase"/>
</dbReference>
<dbReference type="PANTHER" id="PTHR34301:SF8">
    <property type="entry name" value="ATPASE DOMAIN-CONTAINING PROTEIN"/>
    <property type="match status" value="1"/>
</dbReference>
<comment type="caution">
    <text evidence="1">The sequence shown here is derived from an EMBL/GenBank/DDBJ whole genome shotgun (WGS) entry which is preliminary data.</text>
</comment>
<protein>
    <submittedName>
        <fullName evidence="1">ATP-binding protein</fullName>
    </submittedName>
</protein>
<dbReference type="Proteomes" id="UP001171945">
    <property type="component" value="Unassembled WGS sequence"/>
</dbReference>
<dbReference type="EMBL" id="JAUCGM010000781">
    <property type="protein sequence ID" value="MDM8563659.1"/>
    <property type="molecule type" value="Genomic_DNA"/>
</dbReference>
<feature type="non-terminal residue" evidence="1">
    <location>
        <position position="412"/>
    </location>
</feature>
<sequence>NFIMSNPFFYGDPIPPKLFVGRDKELRRIISRIITGQSTAIIGEPRSGKTSLLLYLAEPTLCQTHYGHGEQLLFSFLDVQTLSDQFNQSQFWEHALHPLHEKIITSRRPNTPVAKAYKNCKREGFSVSTLERLFEKMQQDGQHIVVMIDEFDVLLNHAGLNHAAFFGTLRSLTSRTRVLSLLIASRLSLSNLNSQTQQFNITGSPYFNVFQEIILGPLADEAVKTLLNQADAHFNEDDHRFITKVAGAHPYLLQATASALWENYEDGEPESIQRYTLAGQQLYENAKLTFDDTWRLWEPMTRMAVMTIALNQWNKQDLLRDMGGFKPELRRLEKQGFILRQKDYQKRWQQVWQSIFNGNSSGYLIYPEVLLWWLADELAHAARDEQSYNEWIRTQELDGILTQEQKQQLNQA</sequence>
<dbReference type="Pfam" id="PF14516">
    <property type="entry name" value="AAA_35"/>
    <property type="match status" value="1"/>
</dbReference>
<keyword evidence="2" id="KW-1185">Reference proteome</keyword>
<gene>
    <name evidence="1" type="ORF">QUF54_09925</name>
</gene>
<proteinExistence type="predicted"/>
<accession>A0ABT7VVQ1</accession>
<evidence type="ECO:0000313" key="1">
    <source>
        <dbReference type="EMBL" id="MDM8563659.1"/>
    </source>
</evidence>
<reference evidence="1" key="1">
    <citation type="submission" date="2023-06" db="EMBL/GenBank/DDBJ databases">
        <title>Uncultivated large filamentous bacteria from sulfidic sediments reveal new species and different genomic features in energy metabolism and defense.</title>
        <authorList>
            <person name="Fonseca A."/>
        </authorList>
    </citation>
    <scope>NUCLEOTIDE SEQUENCE</scope>
    <source>
        <strain evidence="1">HSG4</strain>
    </source>
</reference>